<keyword evidence="1" id="KW-0812">Transmembrane</keyword>
<keyword evidence="3" id="KW-1185">Reference proteome</keyword>
<sequence>MLTGFDVAGWIKLPFPAITLGAWEIGWLESLKSLRQSQHAFEIVGAALLILSGIYMLNAYFAFIPELAA</sequence>
<comment type="caution">
    <text evidence="2">The sequence shown here is derived from an EMBL/GenBank/DDBJ whole genome shotgun (WGS) entry which is preliminary data.</text>
</comment>
<dbReference type="RefSeq" id="WP_124705275.1">
    <property type="nucleotide sequence ID" value="NZ_BGOW01000020.1"/>
</dbReference>
<evidence type="ECO:0000313" key="2">
    <source>
        <dbReference type="EMBL" id="GBL46489.1"/>
    </source>
</evidence>
<dbReference type="OrthoDB" id="8227851at2"/>
<gene>
    <name evidence="2" type="ORF">SFMTTN_2303</name>
</gene>
<evidence type="ECO:0000313" key="3">
    <source>
        <dbReference type="Proteomes" id="UP000286806"/>
    </source>
</evidence>
<organism evidence="2 3">
    <name type="scientific">Sulfuriferula multivorans</name>
    <dbReference type="NCBI Taxonomy" id="1559896"/>
    <lineage>
        <taxon>Bacteria</taxon>
        <taxon>Pseudomonadati</taxon>
        <taxon>Pseudomonadota</taxon>
        <taxon>Betaproteobacteria</taxon>
        <taxon>Nitrosomonadales</taxon>
        <taxon>Sulfuricellaceae</taxon>
        <taxon>Sulfuriferula</taxon>
    </lineage>
</organism>
<keyword evidence="1" id="KW-1133">Transmembrane helix</keyword>
<reference evidence="2 3" key="1">
    <citation type="journal article" date="2019" name="Front. Microbiol.">
        <title>Genomes of Neutrophilic Sulfur-Oxidizing Chemolithoautotrophs Representing 9 Proteobacterial Species From 8 Genera.</title>
        <authorList>
            <person name="Watanabe T."/>
            <person name="Kojima H."/>
            <person name="Umezawa K."/>
            <person name="Hori C."/>
            <person name="Takasuka T.E."/>
            <person name="Kato Y."/>
            <person name="Fukui M."/>
        </authorList>
    </citation>
    <scope>NUCLEOTIDE SEQUENCE [LARGE SCALE GENOMIC DNA]</scope>
    <source>
        <strain evidence="2 3">TTN</strain>
    </source>
</reference>
<accession>A0A401JFS9</accession>
<dbReference type="Proteomes" id="UP000286806">
    <property type="component" value="Unassembled WGS sequence"/>
</dbReference>
<dbReference type="AlphaFoldDB" id="A0A401JFS9"/>
<protein>
    <submittedName>
        <fullName evidence="2">Uncharacterized protein</fullName>
    </submittedName>
</protein>
<feature type="transmembrane region" description="Helical" evidence="1">
    <location>
        <begin position="40"/>
        <end position="63"/>
    </location>
</feature>
<proteinExistence type="predicted"/>
<evidence type="ECO:0000256" key="1">
    <source>
        <dbReference type="SAM" id="Phobius"/>
    </source>
</evidence>
<name>A0A401JFS9_9PROT</name>
<keyword evidence="1" id="KW-0472">Membrane</keyword>
<dbReference type="EMBL" id="BGOW01000020">
    <property type="protein sequence ID" value="GBL46489.1"/>
    <property type="molecule type" value="Genomic_DNA"/>
</dbReference>